<feature type="transmembrane region" description="Helical" evidence="1">
    <location>
        <begin position="149"/>
        <end position="166"/>
    </location>
</feature>
<dbReference type="PANTHER" id="PTHR36716">
    <property type="entry name" value="F3H9.20 PROTEIN"/>
    <property type="match status" value="1"/>
</dbReference>
<name>A0A8S1JCB6_9CHLO</name>
<gene>
    <name evidence="2" type="ORF">OSTQU699_LOCUS9125</name>
</gene>
<feature type="transmembrane region" description="Helical" evidence="1">
    <location>
        <begin position="85"/>
        <end position="108"/>
    </location>
</feature>
<evidence type="ECO:0000313" key="2">
    <source>
        <dbReference type="EMBL" id="CAD7703768.1"/>
    </source>
</evidence>
<comment type="caution">
    <text evidence="2">The sequence shown here is derived from an EMBL/GenBank/DDBJ whole genome shotgun (WGS) entry which is preliminary data.</text>
</comment>
<feature type="transmembrane region" description="Helical" evidence="1">
    <location>
        <begin position="235"/>
        <end position="253"/>
    </location>
</feature>
<dbReference type="Proteomes" id="UP000708148">
    <property type="component" value="Unassembled WGS sequence"/>
</dbReference>
<dbReference type="InterPro" id="IPR019275">
    <property type="entry name" value="DUF2301"/>
</dbReference>
<dbReference type="GO" id="GO:0009507">
    <property type="term" value="C:chloroplast"/>
    <property type="evidence" value="ECO:0007669"/>
    <property type="project" value="TreeGrafter"/>
</dbReference>
<dbReference type="EMBL" id="CAJHUC010002400">
    <property type="protein sequence ID" value="CAD7703768.1"/>
    <property type="molecule type" value="Genomic_DNA"/>
</dbReference>
<dbReference type="PANTHER" id="PTHR36716:SF2">
    <property type="entry name" value="F3H9.20 PROTEIN"/>
    <property type="match status" value="1"/>
</dbReference>
<keyword evidence="1" id="KW-0812">Transmembrane</keyword>
<keyword evidence="1" id="KW-1133">Transmembrane helix</keyword>
<organism evidence="2 3">
    <name type="scientific">Ostreobium quekettii</name>
    <dbReference type="NCBI Taxonomy" id="121088"/>
    <lineage>
        <taxon>Eukaryota</taxon>
        <taxon>Viridiplantae</taxon>
        <taxon>Chlorophyta</taxon>
        <taxon>core chlorophytes</taxon>
        <taxon>Ulvophyceae</taxon>
        <taxon>TCBD clade</taxon>
        <taxon>Bryopsidales</taxon>
        <taxon>Ostreobineae</taxon>
        <taxon>Ostreobiaceae</taxon>
        <taxon>Ostreobium</taxon>
    </lineage>
</organism>
<dbReference type="Pfam" id="PF10063">
    <property type="entry name" value="DUF2301"/>
    <property type="match status" value="1"/>
</dbReference>
<evidence type="ECO:0000313" key="3">
    <source>
        <dbReference type="Proteomes" id="UP000708148"/>
    </source>
</evidence>
<feature type="transmembrane region" description="Helical" evidence="1">
    <location>
        <begin position="181"/>
        <end position="198"/>
    </location>
</feature>
<proteinExistence type="predicted"/>
<dbReference type="AlphaFoldDB" id="A0A8S1JCB6"/>
<sequence>MPLSGAHFALSAIPANPIPCPVTFTPLGLARGLPAHCLPRRGALRPPPRAGAGYGVSPRAATKDEVYQGVYGPWSIEPRDEAEVAVYRAGLSVAALCLALGTAAALVPEAWDAHLAAAGLLNPLCLAGGAAMGVSLIFIHIYATPLKRFLQALWGAGVAGSVYLMLTQPEPLPIYVAHNPGAVWLVGPFFAAVTGLAFKEGLCYGTLDAALLFFLTPAFLLGHLSGAASEGVERGLAVAMVLLCGVFAARKYSQPVKDDIGDKSVFDFQKLPPQEQEALLRKLEAAGRDAE</sequence>
<evidence type="ECO:0000256" key="1">
    <source>
        <dbReference type="SAM" id="Phobius"/>
    </source>
</evidence>
<accession>A0A8S1JCB6</accession>
<feature type="transmembrane region" description="Helical" evidence="1">
    <location>
        <begin position="210"/>
        <end position="229"/>
    </location>
</feature>
<dbReference type="OrthoDB" id="2020161at2759"/>
<feature type="transmembrane region" description="Helical" evidence="1">
    <location>
        <begin position="120"/>
        <end position="142"/>
    </location>
</feature>
<protein>
    <submittedName>
        <fullName evidence="2">Uncharacterized protein</fullName>
    </submittedName>
</protein>
<keyword evidence="1" id="KW-0472">Membrane</keyword>
<reference evidence="2" key="1">
    <citation type="submission" date="2020-12" db="EMBL/GenBank/DDBJ databases">
        <authorList>
            <person name="Iha C."/>
        </authorList>
    </citation>
    <scope>NUCLEOTIDE SEQUENCE</scope>
</reference>
<keyword evidence="3" id="KW-1185">Reference proteome</keyword>